<feature type="compositionally biased region" description="Basic residues" evidence="1">
    <location>
        <begin position="158"/>
        <end position="179"/>
    </location>
</feature>
<sequence length="203" mass="22440">MTASRGPVEQRDQPDPLVHPVTSVRSGPWERLGLRGRGESGVLRETLELWAGHEGLISRVQENPRETWDRQERPDSWPRVGGRDTPSRVHVRHSVCGSPRLVQGGSCGRPVNQGSGRSQGSRRFAQGSRRFGRNEGSIGPRSGGSNRSQRGAWISGSGRRRGRYGARWPKGRRRSRRPKGTSGSRNILTGMYLESVSRGLLSS</sequence>
<feature type="region of interest" description="Disordered" evidence="1">
    <location>
        <begin position="1"/>
        <end position="24"/>
    </location>
</feature>
<gene>
    <name evidence="2" type="ORF">TFV68</name>
</gene>
<accession>A0A8A4YGK3</accession>
<organismHost>
    <name type="scientific">Hoplobatrachus tigerinus</name>
    <name type="common">Indian bullfrog</name>
    <name type="synonym">Rana tigerina</name>
    <dbReference type="NCBI Taxonomy" id="103373"/>
</organismHost>
<reference evidence="2" key="1">
    <citation type="submission" date="2021-03" db="EMBL/GenBank/DDBJ databases">
        <title>Molecular Confirmation of Ranavirus Infection in Amphibians from Chad, Africa.</title>
        <authorList>
            <person name="Box E.K."/>
            <person name="Cleveland C.A."/>
            <person name="Subramaniam K."/>
            <person name="Waltzek T.B."/>
            <person name="Yabsley M.J."/>
        </authorList>
    </citation>
    <scope>NUCLEOTIDE SEQUENCE</scope>
    <source>
        <strain evidence="2">A-21</strain>
    </source>
</reference>
<feature type="compositionally biased region" description="Polar residues" evidence="1">
    <location>
        <begin position="112"/>
        <end position="121"/>
    </location>
</feature>
<protein>
    <submittedName>
        <fullName evidence="2">Uncharacterized protein</fullName>
    </submittedName>
</protein>
<organism evidence="2">
    <name type="scientific">Rana tigrina ranavirus</name>
    <dbReference type="NCBI Taxonomy" id="160691"/>
    <lineage>
        <taxon>Viruses</taxon>
        <taxon>Varidnaviria</taxon>
        <taxon>Bamfordvirae</taxon>
        <taxon>Nucleocytoviricota</taxon>
        <taxon>Megaviricetes</taxon>
        <taxon>Pimascovirales</taxon>
        <taxon>Pimascovirales incertae sedis</taxon>
        <taxon>Iridoviridae</taxon>
        <taxon>Alphairidovirinae</taxon>
        <taxon>Ranavirus</taxon>
        <taxon>Ranavirus rana1</taxon>
        <taxon>Frog virus 3</taxon>
    </lineage>
</organism>
<proteinExistence type="predicted"/>
<feature type="compositionally biased region" description="Basic and acidic residues" evidence="1">
    <location>
        <begin position="62"/>
        <end position="87"/>
    </location>
</feature>
<feature type="region of interest" description="Disordered" evidence="1">
    <location>
        <begin position="62"/>
        <end position="189"/>
    </location>
</feature>
<evidence type="ECO:0000313" key="2">
    <source>
        <dbReference type="EMBL" id="QTE18720.1"/>
    </source>
</evidence>
<name>A0A8A4YGK3_RTRV</name>
<dbReference type="EMBL" id="MW727505">
    <property type="protein sequence ID" value="QTE18720.1"/>
    <property type="molecule type" value="Genomic_DNA"/>
</dbReference>
<dbReference type="Proteomes" id="UP000664938">
    <property type="component" value="Segment"/>
</dbReference>
<evidence type="ECO:0000256" key="1">
    <source>
        <dbReference type="SAM" id="MobiDB-lite"/>
    </source>
</evidence>